<evidence type="ECO:0000256" key="1">
    <source>
        <dbReference type="ARBA" id="ARBA00001946"/>
    </source>
</evidence>
<evidence type="ECO:0000256" key="5">
    <source>
        <dbReference type="ARBA" id="ARBA00022723"/>
    </source>
</evidence>
<dbReference type="AntiFam" id="ANF00057">
    <property type="entry name" value="Translation of E. coli type CRISPR repeat"/>
</dbReference>
<dbReference type="AlphaFoldDB" id="A0A449H3U3"/>
<dbReference type="EC" id="3.6.1.55" evidence="11"/>
<feature type="domain" description="Nudix hydrolase" evidence="14">
    <location>
        <begin position="20"/>
        <end position="171"/>
    </location>
</feature>
<dbReference type="PROSITE" id="PS51462">
    <property type="entry name" value="NUDIX"/>
    <property type="match status" value="1"/>
</dbReference>
<dbReference type="InterPro" id="IPR015797">
    <property type="entry name" value="NUDIX_hydrolase-like_dom_sf"/>
</dbReference>
<dbReference type="Gene3D" id="3.90.79.10">
    <property type="entry name" value="Nucleoside Triphosphate Pyrophosphohydrolase"/>
    <property type="match status" value="1"/>
</dbReference>
<sequence length="235" mass="25080">MNLMSTRLEDLTARAECDGVQQLVVGAIVEHDSRILLLRPPGNDFMGGIWELPSGKVEPGEILDQVLAREVEEETGLRVPGVNRYIPCMRGEHPAGGTTRRVFGLIPPAGGTSRRRRQSRNPGLVPACAGSTALPPLLLPPHRAHPRVRGEHLLRLTTRSSGWGSSPRARGARGLLARRRAGRGLIPACAGSTEQVDRRSGASKGSSPRARGALTATRSPSQERGLIPACAGARL</sequence>
<evidence type="ECO:0000256" key="2">
    <source>
        <dbReference type="ARBA" id="ARBA00005582"/>
    </source>
</evidence>
<evidence type="ECO:0000256" key="7">
    <source>
        <dbReference type="ARBA" id="ARBA00022801"/>
    </source>
</evidence>
<keyword evidence="6" id="KW-0227">DNA damage</keyword>
<dbReference type="GO" id="GO:0008413">
    <property type="term" value="F:8-oxo-7,8-dihydroguanosine triphosphate pyrophosphatase activity"/>
    <property type="evidence" value="ECO:0007669"/>
    <property type="project" value="TreeGrafter"/>
</dbReference>
<dbReference type="GO" id="GO:0046872">
    <property type="term" value="F:metal ion binding"/>
    <property type="evidence" value="ECO:0007669"/>
    <property type="project" value="UniProtKB-KW"/>
</dbReference>
<dbReference type="InterPro" id="IPR047127">
    <property type="entry name" value="MutT-like"/>
</dbReference>
<dbReference type="Pfam" id="PF00293">
    <property type="entry name" value="NUDIX"/>
    <property type="match status" value="1"/>
</dbReference>
<evidence type="ECO:0000256" key="3">
    <source>
        <dbReference type="ARBA" id="ARBA00022457"/>
    </source>
</evidence>
<accession>A0A449H3U3</accession>
<feature type="region of interest" description="Disordered" evidence="13">
    <location>
        <begin position="191"/>
        <end position="235"/>
    </location>
</feature>
<keyword evidence="9" id="KW-0234">DNA repair</keyword>
<evidence type="ECO:0000256" key="4">
    <source>
        <dbReference type="ARBA" id="ARBA00022705"/>
    </source>
</evidence>
<name>A0A449H3U3_NOCFR</name>
<dbReference type="PANTHER" id="PTHR47707:SF1">
    <property type="entry name" value="NUDIX HYDROLASE FAMILY PROTEIN"/>
    <property type="match status" value="1"/>
</dbReference>
<dbReference type="InterPro" id="IPR000086">
    <property type="entry name" value="NUDIX_hydrolase_dom"/>
</dbReference>
<protein>
    <recommendedName>
        <fullName evidence="11">8-oxo-dGTP diphosphatase</fullName>
        <ecNumber evidence="11">3.6.1.55</ecNumber>
    </recommendedName>
</protein>
<dbReference type="InterPro" id="IPR020476">
    <property type="entry name" value="Nudix_hydrolase"/>
</dbReference>
<evidence type="ECO:0000256" key="9">
    <source>
        <dbReference type="ARBA" id="ARBA00023204"/>
    </source>
</evidence>
<keyword evidence="7 12" id="KW-0378">Hydrolase</keyword>
<evidence type="ECO:0000256" key="8">
    <source>
        <dbReference type="ARBA" id="ARBA00022842"/>
    </source>
</evidence>
<dbReference type="EMBL" id="CAACYE010000005">
    <property type="protein sequence ID" value="VFA85874.1"/>
    <property type="molecule type" value="Genomic_DNA"/>
</dbReference>
<dbReference type="GO" id="GO:0044716">
    <property type="term" value="F:8-oxo-GDP phosphatase activity"/>
    <property type="evidence" value="ECO:0007669"/>
    <property type="project" value="TreeGrafter"/>
</dbReference>
<comment type="catalytic activity">
    <reaction evidence="10">
        <text>8-oxo-dGTP + H2O = 8-oxo-dGMP + diphosphate + H(+)</text>
        <dbReference type="Rhea" id="RHEA:31575"/>
        <dbReference type="ChEBI" id="CHEBI:15377"/>
        <dbReference type="ChEBI" id="CHEBI:15378"/>
        <dbReference type="ChEBI" id="CHEBI:33019"/>
        <dbReference type="ChEBI" id="CHEBI:63224"/>
        <dbReference type="ChEBI" id="CHEBI:77896"/>
        <dbReference type="EC" id="3.6.1.55"/>
    </reaction>
</comment>
<comment type="similarity">
    <text evidence="2 12">Belongs to the Nudix hydrolase family.</text>
</comment>
<evidence type="ECO:0000256" key="12">
    <source>
        <dbReference type="RuleBase" id="RU003476"/>
    </source>
</evidence>
<evidence type="ECO:0000256" key="10">
    <source>
        <dbReference type="ARBA" id="ARBA00035861"/>
    </source>
</evidence>
<dbReference type="SUPFAM" id="SSF55811">
    <property type="entry name" value="Nudix"/>
    <property type="match status" value="1"/>
</dbReference>
<dbReference type="GO" id="GO:0006281">
    <property type="term" value="P:DNA repair"/>
    <property type="evidence" value="ECO:0007669"/>
    <property type="project" value="UniProtKB-KW"/>
</dbReference>
<reference evidence="15" key="1">
    <citation type="submission" date="2019-02" db="EMBL/GenBank/DDBJ databases">
        <authorList>
            <consortium name="Pathogen Informatics"/>
        </authorList>
    </citation>
    <scope>NUCLEOTIDE SEQUENCE</scope>
    <source>
        <strain evidence="15">3012STDY6733949</strain>
    </source>
</reference>
<dbReference type="GO" id="GO:0035539">
    <property type="term" value="F:8-oxo-7,8-dihydrodeoxyguanosine triphosphate pyrophosphatase activity"/>
    <property type="evidence" value="ECO:0007669"/>
    <property type="project" value="UniProtKB-EC"/>
</dbReference>
<dbReference type="PROSITE" id="PS00893">
    <property type="entry name" value="NUDIX_BOX"/>
    <property type="match status" value="1"/>
</dbReference>
<keyword evidence="5" id="KW-0479">Metal-binding</keyword>
<keyword evidence="8" id="KW-0460">Magnesium</keyword>
<gene>
    <name evidence="15" type="primary">nudG</name>
    <name evidence="15" type="ORF">NCTC1935_03720</name>
</gene>
<dbReference type="AntiFam" id="ANF00006">
    <property type="entry name" value="Translation of CRISPR region"/>
</dbReference>
<dbReference type="PRINTS" id="PR00502">
    <property type="entry name" value="NUDIXFAMILY"/>
</dbReference>
<feature type="region of interest" description="Disordered" evidence="13">
    <location>
        <begin position="107"/>
        <end position="127"/>
    </location>
</feature>
<evidence type="ECO:0000313" key="15">
    <source>
        <dbReference type="EMBL" id="VFA85874.1"/>
    </source>
</evidence>
<dbReference type="GO" id="GO:0044715">
    <property type="term" value="F:8-oxo-dGDP phosphatase activity"/>
    <property type="evidence" value="ECO:0007669"/>
    <property type="project" value="TreeGrafter"/>
</dbReference>
<proteinExistence type="inferred from homology"/>
<evidence type="ECO:0000256" key="6">
    <source>
        <dbReference type="ARBA" id="ARBA00022763"/>
    </source>
</evidence>
<keyword evidence="4" id="KW-0235">DNA replication</keyword>
<organism evidence="15">
    <name type="scientific">Nocardia farcinica</name>
    <dbReference type="NCBI Taxonomy" id="37329"/>
    <lineage>
        <taxon>Bacteria</taxon>
        <taxon>Bacillati</taxon>
        <taxon>Actinomycetota</taxon>
        <taxon>Actinomycetes</taxon>
        <taxon>Mycobacteriales</taxon>
        <taxon>Nocardiaceae</taxon>
        <taxon>Nocardia</taxon>
    </lineage>
</organism>
<dbReference type="GO" id="GO:0006260">
    <property type="term" value="P:DNA replication"/>
    <property type="evidence" value="ECO:0007669"/>
    <property type="project" value="UniProtKB-KW"/>
</dbReference>
<dbReference type="PANTHER" id="PTHR47707">
    <property type="entry name" value="8-OXO-DGTP DIPHOSPHATASE"/>
    <property type="match status" value="1"/>
</dbReference>
<evidence type="ECO:0000256" key="11">
    <source>
        <dbReference type="ARBA" id="ARBA00038905"/>
    </source>
</evidence>
<dbReference type="InterPro" id="IPR020084">
    <property type="entry name" value="NUDIX_hydrolase_CS"/>
</dbReference>
<evidence type="ECO:0000259" key="14">
    <source>
        <dbReference type="PROSITE" id="PS51462"/>
    </source>
</evidence>
<comment type="cofactor">
    <cofactor evidence="1">
        <name>Mg(2+)</name>
        <dbReference type="ChEBI" id="CHEBI:18420"/>
    </cofactor>
</comment>
<evidence type="ECO:0000256" key="13">
    <source>
        <dbReference type="SAM" id="MobiDB-lite"/>
    </source>
</evidence>
<keyword evidence="3" id="KW-0515">Mutator protein</keyword>